<feature type="binding site" evidence="5">
    <location>
        <position position="113"/>
    </location>
    <ligand>
        <name>S-adenosyl-L-methionine</name>
        <dbReference type="ChEBI" id="CHEBI:59789"/>
    </ligand>
</feature>
<evidence type="ECO:0000256" key="1">
    <source>
        <dbReference type="ARBA" id="ARBA00022603"/>
    </source>
</evidence>
<dbReference type="PANTHER" id="PTHR11727:SF7">
    <property type="entry name" value="DIMETHYLADENOSINE TRANSFERASE-RELATED"/>
    <property type="match status" value="1"/>
</dbReference>
<feature type="binding site" evidence="5">
    <location>
        <position position="47"/>
    </location>
    <ligand>
        <name>S-adenosyl-L-methionine</name>
        <dbReference type="ChEBI" id="CHEBI:59789"/>
    </ligand>
</feature>
<dbReference type="SMART" id="SM00650">
    <property type="entry name" value="rADc"/>
    <property type="match status" value="1"/>
</dbReference>
<keyword evidence="8" id="KW-1185">Reference proteome</keyword>
<dbReference type="RefSeq" id="WP_014803733.1">
    <property type="nucleotide sequence ID" value="NC_018020.1"/>
</dbReference>
<dbReference type="PATRIC" id="fig|869212.3.peg.2604"/>
<dbReference type="GO" id="GO:0005829">
    <property type="term" value="C:cytosol"/>
    <property type="evidence" value="ECO:0007669"/>
    <property type="project" value="TreeGrafter"/>
</dbReference>
<dbReference type="Gene3D" id="3.40.50.150">
    <property type="entry name" value="Vaccinia Virus protein VP39"/>
    <property type="match status" value="1"/>
</dbReference>
<dbReference type="GO" id="GO:0000179">
    <property type="term" value="F:rRNA (adenine-N6,N6-)-dimethyltransferase activity"/>
    <property type="evidence" value="ECO:0007669"/>
    <property type="project" value="UniProtKB-UniRule"/>
</dbReference>
<reference evidence="7 8" key="1">
    <citation type="submission" date="2012-06" db="EMBL/GenBank/DDBJ databases">
        <title>The complete chromosome of genome of Turneriella parva DSM 21527.</title>
        <authorList>
            <consortium name="US DOE Joint Genome Institute (JGI-PGF)"/>
            <person name="Lucas S."/>
            <person name="Han J."/>
            <person name="Lapidus A."/>
            <person name="Bruce D."/>
            <person name="Goodwin L."/>
            <person name="Pitluck S."/>
            <person name="Peters L."/>
            <person name="Kyrpides N."/>
            <person name="Mavromatis K."/>
            <person name="Ivanova N."/>
            <person name="Mikhailova N."/>
            <person name="Chertkov O."/>
            <person name="Detter J.C."/>
            <person name="Tapia R."/>
            <person name="Han C."/>
            <person name="Land M."/>
            <person name="Hauser L."/>
            <person name="Markowitz V."/>
            <person name="Cheng J.-F."/>
            <person name="Hugenholtz P."/>
            <person name="Woyke T."/>
            <person name="Wu D."/>
            <person name="Gronow S."/>
            <person name="Wellnitz S."/>
            <person name="Brambilla E."/>
            <person name="Klenk H.-P."/>
            <person name="Eisen J.A."/>
        </authorList>
    </citation>
    <scope>NUCLEOTIDE SEQUENCE [LARGE SCALE GENOMIC DNA]</scope>
    <source>
        <strain evidence="8">ATCC BAA-1111 / DSM 21527 / NCTC 11395 / H</strain>
    </source>
</reference>
<proteinExistence type="inferred from homology"/>
<evidence type="ECO:0000256" key="5">
    <source>
        <dbReference type="PROSITE-ProRule" id="PRU01026"/>
    </source>
</evidence>
<dbReference type="InterPro" id="IPR029063">
    <property type="entry name" value="SAM-dependent_MTases_sf"/>
</dbReference>
<dbReference type="PANTHER" id="PTHR11727">
    <property type="entry name" value="DIMETHYLADENOSINE TRANSFERASE"/>
    <property type="match status" value="1"/>
</dbReference>
<comment type="similarity">
    <text evidence="5">Belongs to the class I-like SAM-binding methyltransferase superfamily. rRNA adenine N(6)-methyltransferase family.</text>
</comment>
<comment type="caution">
    <text evidence="5">Lacks conserved residue(s) required for the propagation of feature annotation.</text>
</comment>
<evidence type="ECO:0000256" key="4">
    <source>
        <dbReference type="ARBA" id="ARBA00022884"/>
    </source>
</evidence>
<accession>I4B7H1</accession>
<evidence type="ECO:0000259" key="6">
    <source>
        <dbReference type="SMART" id="SM00650"/>
    </source>
</evidence>
<keyword evidence="1 5" id="KW-0489">Methyltransferase</keyword>
<feature type="binding site" evidence="5">
    <location>
        <position position="22"/>
    </location>
    <ligand>
        <name>S-adenosyl-L-methionine</name>
        <dbReference type="ChEBI" id="CHEBI:59789"/>
    </ligand>
</feature>
<dbReference type="KEGG" id="tpx:Turpa_2588"/>
<feature type="binding site" evidence="5">
    <location>
        <position position="93"/>
    </location>
    <ligand>
        <name>S-adenosyl-L-methionine</name>
        <dbReference type="ChEBI" id="CHEBI:59789"/>
    </ligand>
</feature>
<dbReference type="InterPro" id="IPR001737">
    <property type="entry name" value="KsgA/Erm"/>
</dbReference>
<gene>
    <name evidence="7" type="ordered locus">Turpa_2588</name>
</gene>
<name>I4B7H1_TURPD</name>
<keyword evidence="3 5" id="KW-0949">S-adenosyl-L-methionine</keyword>
<evidence type="ECO:0000256" key="2">
    <source>
        <dbReference type="ARBA" id="ARBA00022679"/>
    </source>
</evidence>
<dbReference type="Pfam" id="PF00398">
    <property type="entry name" value="RrnaAD"/>
    <property type="match status" value="1"/>
</dbReference>
<dbReference type="OrthoDB" id="9814755at2"/>
<organism evidence="7 8">
    <name type="scientific">Turneriella parva (strain ATCC BAA-1111 / DSM 21527 / NCTC 11395 / H)</name>
    <name type="common">Leptospira parva</name>
    <dbReference type="NCBI Taxonomy" id="869212"/>
    <lineage>
        <taxon>Bacteria</taxon>
        <taxon>Pseudomonadati</taxon>
        <taxon>Spirochaetota</taxon>
        <taxon>Spirochaetia</taxon>
        <taxon>Leptospirales</taxon>
        <taxon>Leptospiraceae</taxon>
        <taxon>Turneriella</taxon>
    </lineage>
</organism>
<dbReference type="AlphaFoldDB" id="I4B7H1"/>
<feature type="binding site" evidence="5">
    <location>
        <position position="68"/>
    </location>
    <ligand>
        <name>S-adenosyl-L-methionine</name>
        <dbReference type="ChEBI" id="CHEBI:59789"/>
    </ligand>
</feature>
<dbReference type="Proteomes" id="UP000006048">
    <property type="component" value="Chromosome"/>
</dbReference>
<dbReference type="HOGENOM" id="CLU_041220_0_1_12"/>
<dbReference type="Gene3D" id="1.10.8.100">
    <property type="entry name" value="Ribosomal RNA adenine dimethylase-like, domain 2"/>
    <property type="match status" value="1"/>
</dbReference>
<keyword evidence="2 5" id="KW-0808">Transferase</keyword>
<dbReference type="PROSITE" id="PS51689">
    <property type="entry name" value="SAM_RNA_A_N6_MT"/>
    <property type="match status" value="1"/>
</dbReference>
<dbReference type="InterPro" id="IPR020598">
    <property type="entry name" value="rRNA_Ade_methylase_Trfase_N"/>
</dbReference>
<feature type="domain" description="Ribosomal RNA adenine methylase transferase N-terminal" evidence="6">
    <location>
        <begin position="29"/>
        <end position="194"/>
    </location>
</feature>
<protein>
    <submittedName>
        <fullName evidence="7">Ribosomal RNA adenine methylase transferase</fullName>
    </submittedName>
</protein>
<keyword evidence="4 5" id="KW-0694">RNA-binding</keyword>
<dbReference type="CDD" id="cd02440">
    <property type="entry name" value="AdoMet_MTases"/>
    <property type="match status" value="1"/>
</dbReference>
<dbReference type="STRING" id="869212.Turpa_2588"/>
<dbReference type="InterPro" id="IPR023165">
    <property type="entry name" value="rRNA_Ade_diMease-like_C"/>
</dbReference>
<evidence type="ECO:0000313" key="8">
    <source>
        <dbReference type="Proteomes" id="UP000006048"/>
    </source>
</evidence>
<dbReference type="GO" id="GO:0003723">
    <property type="term" value="F:RNA binding"/>
    <property type="evidence" value="ECO:0007669"/>
    <property type="project" value="UniProtKB-UniRule"/>
</dbReference>
<dbReference type="SUPFAM" id="SSF53335">
    <property type="entry name" value="S-adenosyl-L-methionine-dependent methyltransferases"/>
    <property type="match status" value="1"/>
</dbReference>
<evidence type="ECO:0000256" key="3">
    <source>
        <dbReference type="ARBA" id="ARBA00022691"/>
    </source>
</evidence>
<evidence type="ECO:0000313" key="7">
    <source>
        <dbReference type="EMBL" id="AFM13228.1"/>
    </source>
</evidence>
<sequence>MIHPSKIIKELGIAPLKKLGQNFQVDVHAVENVAAFIDPAARVLEIGPGLGAWTEVFLQRGHEMVLVEKDRTLARRLREVYATNTKVQVIEGDFLEQQIDAEPFAACNAAIGNLPFYVTADLLLKIICDAQQIHQALFGIQYEVAERLAARGGSSLAIALACQGEISIAGKIGRNSFFPVPNVDAAIIRFERRANIARPHLRTLLKAAFWGKRKPLRSALAKNPFFAEDAAATGWPARLAAIPERLQPLMAQRADDLTAAEFCELYDFLNAGK</sequence>
<dbReference type="EMBL" id="CP002959">
    <property type="protein sequence ID" value="AFM13228.1"/>
    <property type="molecule type" value="Genomic_DNA"/>
</dbReference>